<gene>
    <name evidence="1" type="ORF">PCOR1329_LOCUS52687</name>
</gene>
<organism evidence="1 2">
    <name type="scientific">Prorocentrum cordatum</name>
    <dbReference type="NCBI Taxonomy" id="2364126"/>
    <lineage>
        <taxon>Eukaryota</taxon>
        <taxon>Sar</taxon>
        <taxon>Alveolata</taxon>
        <taxon>Dinophyceae</taxon>
        <taxon>Prorocentrales</taxon>
        <taxon>Prorocentraceae</taxon>
        <taxon>Prorocentrum</taxon>
    </lineage>
</organism>
<reference evidence="1" key="1">
    <citation type="submission" date="2023-10" db="EMBL/GenBank/DDBJ databases">
        <authorList>
            <person name="Chen Y."/>
            <person name="Shah S."/>
            <person name="Dougan E. K."/>
            <person name="Thang M."/>
            <person name="Chan C."/>
        </authorList>
    </citation>
    <scope>NUCLEOTIDE SEQUENCE [LARGE SCALE GENOMIC DNA]</scope>
</reference>
<comment type="caution">
    <text evidence="1">The sequence shown here is derived from an EMBL/GenBank/DDBJ whole genome shotgun (WGS) entry which is preliminary data.</text>
</comment>
<dbReference type="Proteomes" id="UP001189429">
    <property type="component" value="Unassembled WGS sequence"/>
</dbReference>
<keyword evidence="2" id="KW-1185">Reference proteome</keyword>
<name>A0ABN9V0G8_9DINO</name>
<sequence>AGLVGLETHQPPLPPECAASMPAKMLEMLATLVTEATVGTGEAFTVSQLAELQKAVGMKPHESGKTDYANSLSALIDAKWGQLDSKEQTDKVEQLKSRGRRHDVDLNEEQIKGLTNARAAMIEPAFKKIGRIDSDETSNLIDMMLDWASKLTPVLPNGDNKKLFSKQGSIYKTTKVAMTALTEFKKLGDVHKCTEDDKDMAKSQRLLRPAESLSKRIEQVKGCGFDWSEDRLIENLGEGLTQLVPESGSKRVELLRSSQTTKQIGYIFMEYMPEYKGAHEVNRAEIITECQMTVAARHITRAITTVNDKVLLRTTIRDVAQTYMMNRELKVAAPPTIMRNAISQGLKQQRIIG</sequence>
<protein>
    <submittedName>
        <fullName evidence="1">Uncharacterized protein</fullName>
    </submittedName>
</protein>
<feature type="non-terminal residue" evidence="1">
    <location>
        <position position="1"/>
    </location>
</feature>
<evidence type="ECO:0000313" key="2">
    <source>
        <dbReference type="Proteomes" id="UP001189429"/>
    </source>
</evidence>
<dbReference type="EMBL" id="CAUYUJ010016414">
    <property type="protein sequence ID" value="CAK0865002.1"/>
    <property type="molecule type" value="Genomic_DNA"/>
</dbReference>
<proteinExistence type="predicted"/>
<evidence type="ECO:0000313" key="1">
    <source>
        <dbReference type="EMBL" id="CAK0865002.1"/>
    </source>
</evidence>
<accession>A0ABN9V0G8</accession>